<reference evidence="1 2" key="1">
    <citation type="submission" date="2018-06" db="EMBL/GenBank/DDBJ databases">
        <title>Lujinxingia sediminis gen. nov. sp. nov., a new facultative anaerobic member of the class Deltaproteobacteria, and proposal of Lujinxingaceae fam. nov.</title>
        <authorList>
            <person name="Guo L.-Y."/>
            <person name="Li C.-M."/>
            <person name="Wang S."/>
            <person name="Du Z.-J."/>
        </authorList>
    </citation>
    <scope>NUCLEOTIDE SEQUENCE [LARGE SCALE GENOMIC DNA]</scope>
    <source>
        <strain evidence="1 2">FA350</strain>
    </source>
</reference>
<organism evidence="1 2">
    <name type="scientific">Bradymonas sediminis</name>
    <dbReference type="NCBI Taxonomy" id="1548548"/>
    <lineage>
        <taxon>Bacteria</taxon>
        <taxon>Deltaproteobacteria</taxon>
        <taxon>Bradymonadales</taxon>
        <taxon>Bradymonadaceae</taxon>
        <taxon>Bradymonas</taxon>
    </lineage>
</organism>
<dbReference type="Proteomes" id="UP000249799">
    <property type="component" value="Chromosome"/>
</dbReference>
<dbReference type="GO" id="GO:0051170">
    <property type="term" value="P:import into nucleus"/>
    <property type="evidence" value="ECO:0007669"/>
    <property type="project" value="TreeGrafter"/>
</dbReference>
<gene>
    <name evidence="1" type="ORF">DN745_04290</name>
</gene>
<dbReference type="EMBL" id="CP030032">
    <property type="protein sequence ID" value="AWV88595.1"/>
    <property type="molecule type" value="Genomic_DNA"/>
</dbReference>
<dbReference type="InterPro" id="IPR016040">
    <property type="entry name" value="NAD(P)-bd_dom"/>
</dbReference>
<dbReference type="PANTHER" id="PTHR14097:SF7">
    <property type="entry name" value="OXIDOREDUCTASE HTATIP2"/>
    <property type="match status" value="1"/>
</dbReference>
<dbReference type="SUPFAM" id="SSF51735">
    <property type="entry name" value="NAD(P)-binding Rossmann-fold domains"/>
    <property type="match status" value="1"/>
</dbReference>
<dbReference type="PANTHER" id="PTHR14097">
    <property type="entry name" value="OXIDOREDUCTASE HTATIP2"/>
    <property type="match status" value="1"/>
</dbReference>
<dbReference type="Pfam" id="PF13460">
    <property type="entry name" value="NAD_binding_10"/>
    <property type="match status" value="1"/>
</dbReference>
<evidence type="ECO:0000313" key="2">
    <source>
        <dbReference type="Proteomes" id="UP000249799"/>
    </source>
</evidence>
<dbReference type="RefSeq" id="WP_111332480.1">
    <property type="nucleotide sequence ID" value="NZ_CP030032.1"/>
</dbReference>
<dbReference type="AlphaFoldDB" id="A0A2Z4FIG0"/>
<dbReference type="Gene3D" id="3.40.50.720">
    <property type="entry name" value="NAD(P)-binding Rossmann-like Domain"/>
    <property type="match status" value="1"/>
</dbReference>
<dbReference type="OrthoDB" id="5510591at2"/>
<dbReference type="InterPro" id="IPR036291">
    <property type="entry name" value="NAD(P)-bd_dom_sf"/>
</dbReference>
<proteinExistence type="predicted"/>
<evidence type="ECO:0000313" key="1">
    <source>
        <dbReference type="EMBL" id="AWV88595.1"/>
    </source>
</evidence>
<sequence>MTTNASEKSSTPRILVIGATGYTGRAVVAQLAERPATKVWAHIRPDSSALPDWQERVKAWENVELSTAAWEEEAIRAELARLEPTHIFLLLGTTKARGRQGTDSAVADTYEAVDYGLTHMVLEANKATAQPGRVIYLSAIGVKQGTTNPYLKVRARIEAELQAASVSWASVRASFISGPDRGESRPLERIGSVASKPLFAALGALGAKSLSERYQPRTGAELAALLIDCALNPELSGILHLDDIVRG</sequence>
<accession>A0A2Z4FIG0</accession>
<keyword evidence="2" id="KW-1185">Reference proteome</keyword>
<dbReference type="KEGG" id="bsed:DN745_04290"/>
<dbReference type="GO" id="GO:0005737">
    <property type="term" value="C:cytoplasm"/>
    <property type="evidence" value="ECO:0007669"/>
    <property type="project" value="TreeGrafter"/>
</dbReference>
<protein>
    <submittedName>
        <fullName evidence="1">Epimerase</fullName>
    </submittedName>
</protein>
<name>A0A2Z4FIG0_9DELT</name>